<evidence type="ECO:0000256" key="20">
    <source>
        <dbReference type="ARBA" id="ARBA00043773"/>
    </source>
</evidence>
<dbReference type="AlphaFoldDB" id="A0AAY4DWN2"/>
<dbReference type="Gene3D" id="3.90.1480.20">
    <property type="entry name" value="Glycosyl transferase family 29"/>
    <property type="match status" value="1"/>
</dbReference>
<dbReference type="EC" id="2.4.3.4" evidence="17"/>
<protein>
    <recommendedName>
        <fullName evidence="27">CMP-N-acetylneuraminate-beta-galactosamide-alpha-2,3-sialyltransferase 4</fullName>
        <ecNumber evidence="16">2.4.3.2</ecNumber>
        <ecNumber evidence="17">2.4.3.4</ecNumber>
        <ecNumber evidence="23">2.4.3.6</ecNumber>
    </recommendedName>
    <alternativeName>
        <fullName evidence="28">Alpha 2,3-sialyltransferase IV</fullName>
    </alternativeName>
    <alternativeName>
        <fullName evidence="18">Gal-beta-1,3-GalNAc-alpha-2,3-sialyltransferase</fullName>
    </alternativeName>
    <alternativeName>
        <fullName evidence="30">Gal-beta-1,4-GlcNAc-alpha-2,3-sialyltransferase</fullName>
    </alternativeName>
    <alternativeName>
        <fullName evidence="29">N-acetyllactosaminide alpha-2,3-sialyltransferase</fullName>
    </alternativeName>
    <alternativeName>
        <fullName evidence="31">ST3Gal IV</fullName>
    </alternativeName>
    <alternativeName>
        <fullName evidence="32">Sialyltransferase 4C</fullName>
    </alternativeName>
</protein>
<dbReference type="Ensembl" id="ENSDCDT00010060102.1">
    <property type="protein sequence ID" value="ENSDCDP00010049695.1"/>
    <property type="gene ID" value="ENSDCDG00010029676.1"/>
</dbReference>
<evidence type="ECO:0000256" key="31">
    <source>
        <dbReference type="ARBA" id="ARBA00081234"/>
    </source>
</evidence>
<accession>A0AAY4DWN2</accession>
<evidence type="ECO:0000256" key="11">
    <source>
        <dbReference type="ARBA" id="ARBA00023136"/>
    </source>
</evidence>
<evidence type="ECO:0000256" key="34">
    <source>
        <dbReference type="SAM" id="Phobius"/>
    </source>
</evidence>
<evidence type="ECO:0000256" key="16">
    <source>
        <dbReference type="ARBA" id="ARBA00039106"/>
    </source>
</evidence>
<dbReference type="GO" id="GO:0000139">
    <property type="term" value="C:Golgi membrane"/>
    <property type="evidence" value="ECO:0007669"/>
    <property type="project" value="UniProtKB-SubCell"/>
</dbReference>
<keyword evidence="11 34" id="KW-0472">Membrane</keyword>
<dbReference type="GO" id="GO:0003836">
    <property type="term" value="F:beta-galactoside (CMP) alpha-2,3-sialyltransferase activity"/>
    <property type="evidence" value="ECO:0007669"/>
    <property type="project" value="UniProtKB-EC"/>
</dbReference>
<keyword evidence="36" id="KW-1185">Reference proteome</keyword>
<evidence type="ECO:0000256" key="5">
    <source>
        <dbReference type="ARBA" id="ARBA00022679"/>
    </source>
</evidence>
<dbReference type="GO" id="GO:0009247">
    <property type="term" value="P:glycolipid biosynthetic process"/>
    <property type="evidence" value="ECO:0007669"/>
    <property type="project" value="TreeGrafter"/>
</dbReference>
<dbReference type="EC" id="2.4.3.2" evidence="16"/>
<evidence type="ECO:0000256" key="15">
    <source>
        <dbReference type="ARBA" id="ARBA00037859"/>
    </source>
</evidence>
<feature type="disulfide bond" evidence="33">
    <location>
        <begin position="124"/>
        <end position="278"/>
    </location>
</feature>
<evidence type="ECO:0000256" key="22">
    <source>
        <dbReference type="ARBA" id="ARBA00049294"/>
    </source>
</evidence>
<comment type="subcellular location">
    <subcellularLocation>
        <location evidence="1">Golgi apparatus membrane</location>
        <topology evidence="1">Single-pass type II membrane protein</topology>
    </subcellularLocation>
    <subcellularLocation>
        <location evidence="15">Golgi apparatus</location>
        <location evidence="15">Golgi stack membrane</location>
    </subcellularLocation>
</comment>
<dbReference type="GO" id="GO:0032580">
    <property type="term" value="C:Golgi cisterna membrane"/>
    <property type="evidence" value="ECO:0007669"/>
    <property type="project" value="UniProtKB-SubCell"/>
</dbReference>
<evidence type="ECO:0000256" key="21">
    <source>
        <dbReference type="ARBA" id="ARBA00048162"/>
    </source>
</evidence>
<evidence type="ECO:0000256" key="25">
    <source>
        <dbReference type="ARBA" id="ARBA00051975"/>
    </source>
</evidence>
<gene>
    <name evidence="35" type="primary">ST3GAL4</name>
</gene>
<comment type="pathway">
    <text evidence="2">Protein modification; protein glycosylation.</text>
</comment>
<keyword evidence="9" id="KW-0333">Golgi apparatus</keyword>
<keyword evidence="5" id="KW-0808">Transferase</keyword>
<dbReference type="Pfam" id="PF00777">
    <property type="entry name" value="Glyco_transf_29"/>
    <property type="match status" value="1"/>
</dbReference>
<evidence type="ECO:0000256" key="4">
    <source>
        <dbReference type="ARBA" id="ARBA00022676"/>
    </source>
</evidence>
<evidence type="ECO:0000313" key="36">
    <source>
        <dbReference type="Proteomes" id="UP000694580"/>
    </source>
</evidence>
<evidence type="ECO:0000256" key="7">
    <source>
        <dbReference type="ARBA" id="ARBA00022968"/>
    </source>
</evidence>
<comment type="catalytic activity">
    <reaction evidence="24">
        <text>a neolactoside nLc4Cer + CMP-N-acetyl-beta-neuraminate = a neolactoside IV(3)-alpha-NeuAc-nLc4Cer + CMP + H(+)</text>
        <dbReference type="Rhea" id="RHEA:65432"/>
        <dbReference type="ChEBI" id="CHEBI:15378"/>
        <dbReference type="ChEBI" id="CHEBI:57812"/>
        <dbReference type="ChEBI" id="CHEBI:60377"/>
        <dbReference type="ChEBI" id="CHEBI:90376"/>
        <dbReference type="ChEBI" id="CHEBI:90390"/>
    </reaction>
    <physiologicalReaction direction="left-to-right" evidence="24">
        <dbReference type="Rhea" id="RHEA:65433"/>
    </physiologicalReaction>
</comment>
<keyword evidence="12" id="KW-1015">Disulfide bond</keyword>
<dbReference type="CDD" id="cd23982">
    <property type="entry name" value="GT29_ST3GAL4"/>
    <property type="match status" value="1"/>
</dbReference>
<keyword evidence="4" id="KW-0328">Glycosyltransferase</keyword>
<keyword evidence="8 34" id="KW-1133">Transmembrane helix</keyword>
<evidence type="ECO:0000256" key="9">
    <source>
        <dbReference type="ARBA" id="ARBA00023034"/>
    </source>
</evidence>
<evidence type="ECO:0000256" key="30">
    <source>
        <dbReference type="ARBA" id="ARBA00076532"/>
    </source>
</evidence>
<name>A0AAY4DWN2_9TELE</name>
<evidence type="ECO:0000256" key="2">
    <source>
        <dbReference type="ARBA" id="ARBA00004922"/>
    </source>
</evidence>
<evidence type="ECO:0000256" key="23">
    <source>
        <dbReference type="ARBA" id="ARBA00049726"/>
    </source>
</evidence>
<evidence type="ECO:0000256" key="8">
    <source>
        <dbReference type="ARBA" id="ARBA00022989"/>
    </source>
</evidence>
<dbReference type="GeneTree" id="ENSGT00940000158893"/>
<dbReference type="RefSeq" id="XP_028857712.1">
    <property type="nucleotide sequence ID" value="XM_029001879.1"/>
</dbReference>
<dbReference type="RefSeq" id="XP_028857713.1">
    <property type="nucleotide sequence ID" value="XM_029001880.1"/>
</dbReference>
<sequence length="339" mass="39491">MKMCQTGTKTWCIRITLLMLLIIFFYCFSYYLQRKTGSIKPPPPSRPMCDKWRMQNRWESLKFNITRKRKLFFGMEDFFWRQHNSAFGLPYGIKGMEPLLLKILAGTNSFKMPESIENLECRTCVVIGNGFGIRNHSLGAIIDEHHVIIRLNDAPVRGYEQDVGSKTTMRLFYPESAFYNPNLHNDPDTLQVLVPFKQQDLRWLKEILYNEKRMRKGFWKPPPQIWTATSSQIRVLDPYFLQHTASKLLKIQLTSRGKQKPIHPTTGILAVFMALNYCDEVHVAGFGYPGDQNVKQPIHYYGSTTMKSMKNSYHDLSQETEALKRLEDIGAIKFLHHNS</sequence>
<evidence type="ECO:0000313" key="35">
    <source>
        <dbReference type="Ensembl" id="ENSDCDP00010049695.1"/>
    </source>
</evidence>
<evidence type="ECO:0000256" key="13">
    <source>
        <dbReference type="ARBA" id="ARBA00023180"/>
    </source>
</evidence>
<dbReference type="GO" id="GO:0047288">
    <property type="term" value="F:beta-D-galactosyl-(1-&gt;3)-N-acetyl-beta-D-galactosaminide alpha-2,3- sialyltransferase"/>
    <property type="evidence" value="ECO:0007669"/>
    <property type="project" value="UniProtKB-EC"/>
</dbReference>
<keyword evidence="6 34" id="KW-0812">Transmembrane</keyword>
<evidence type="ECO:0000256" key="24">
    <source>
        <dbReference type="ARBA" id="ARBA00051076"/>
    </source>
</evidence>
<comment type="similarity">
    <text evidence="3">Belongs to the glycosyltransferase 29 family.</text>
</comment>
<dbReference type="Proteomes" id="UP000694580">
    <property type="component" value="Chromosome 13"/>
</dbReference>
<dbReference type="PANTHER" id="PTHR13713:SF95">
    <property type="entry name" value="CMP-N-ACETYLNEURAMINATE-BETA-GALACTOSAMIDE- ALPHA-2,3-SIALYLTRANSFERASE 4 ISOFORM 1"/>
    <property type="match status" value="1"/>
</dbReference>
<evidence type="ECO:0000256" key="28">
    <source>
        <dbReference type="ARBA" id="ARBA00075868"/>
    </source>
</evidence>
<dbReference type="GeneID" id="114802701"/>
<evidence type="ECO:0000256" key="10">
    <source>
        <dbReference type="ARBA" id="ARBA00023098"/>
    </source>
</evidence>
<proteinExistence type="inferred from homology"/>
<dbReference type="InterPro" id="IPR001675">
    <property type="entry name" value="Glyco_trans_29"/>
</dbReference>
<dbReference type="FunFam" id="3.90.1480.20:FF:000005">
    <property type="entry name" value="ST3 beta-galactoside alpha-2,3-sialyltransferase 4"/>
    <property type="match status" value="1"/>
</dbReference>
<dbReference type="InterPro" id="IPR038578">
    <property type="entry name" value="GT29-like_sf"/>
</dbReference>
<evidence type="ECO:0000256" key="3">
    <source>
        <dbReference type="ARBA" id="ARBA00006003"/>
    </source>
</evidence>
<evidence type="ECO:0000256" key="32">
    <source>
        <dbReference type="ARBA" id="ARBA00082801"/>
    </source>
</evidence>
<reference evidence="35" key="3">
    <citation type="submission" date="2025-09" db="UniProtKB">
        <authorList>
            <consortium name="Ensembl"/>
        </authorList>
    </citation>
    <scope>IDENTIFICATION</scope>
</reference>
<evidence type="ECO:0000256" key="6">
    <source>
        <dbReference type="ARBA" id="ARBA00022692"/>
    </source>
</evidence>
<keyword evidence="10" id="KW-0443">Lipid metabolism</keyword>
<dbReference type="PANTHER" id="PTHR13713">
    <property type="entry name" value="SIALYLTRANSFERASE"/>
    <property type="match status" value="1"/>
</dbReference>
<keyword evidence="7" id="KW-0735">Signal-anchor</keyword>
<evidence type="ECO:0000256" key="33">
    <source>
        <dbReference type="PIRSR" id="PIRSR005557-2"/>
    </source>
</evidence>
<organism evidence="35 36">
    <name type="scientific">Denticeps clupeoides</name>
    <name type="common">denticle herring</name>
    <dbReference type="NCBI Taxonomy" id="299321"/>
    <lineage>
        <taxon>Eukaryota</taxon>
        <taxon>Metazoa</taxon>
        <taxon>Chordata</taxon>
        <taxon>Craniata</taxon>
        <taxon>Vertebrata</taxon>
        <taxon>Euteleostomi</taxon>
        <taxon>Actinopterygii</taxon>
        <taxon>Neopterygii</taxon>
        <taxon>Teleostei</taxon>
        <taxon>Clupei</taxon>
        <taxon>Clupeiformes</taxon>
        <taxon>Denticipitoidei</taxon>
        <taxon>Denticipitidae</taxon>
        <taxon>Denticeps</taxon>
    </lineage>
</organism>
<evidence type="ECO:0000256" key="12">
    <source>
        <dbReference type="ARBA" id="ARBA00023157"/>
    </source>
</evidence>
<evidence type="ECO:0000256" key="29">
    <source>
        <dbReference type="ARBA" id="ARBA00076295"/>
    </source>
</evidence>
<keyword evidence="13" id="KW-0325">Glycoprotein</keyword>
<evidence type="ECO:0000256" key="18">
    <source>
        <dbReference type="ARBA" id="ARBA00042448"/>
    </source>
</evidence>
<evidence type="ECO:0000256" key="14">
    <source>
        <dbReference type="ARBA" id="ARBA00036292"/>
    </source>
</evidence>
<comment type="catalytic activity">
    <reaction evidence="19">
        <text>a ganglioside GA1 (d18:1(4E)) + CMP-N-acetyl-beta-neuraminate = a ganglioside GM1b (d18:1(4E)) + CMP + H(+)</text>
        <dbReference type="Rhea" id="RHEA:47560"/>
        <dbReference type="ChEBI" id="CHEBI:15378"/>
        <dbReference type="ChEBI" id="CHEBI:27938"/>
        <dbReference type="ChEBI" id="CHEBI:57812"/>
        <dbReference type="ChEBI" id="CHEBI:60377"/>
        <dbReference type="ChEBI" id="CHEBI:78568"/>
    </reaction>
    <physiologicalReaction direction="left-to-right" evidence="19">
        <dbReference type="Rhea" id="RHEA:47561"/>
    </physiologicalReaction>
</comment>
<dbReference type="GO" id="GO:0008118">
    <property type="term" value="F:N-acetyllactosaminide alpha-2,3-sialyltransferase activity"/>
    <property type="evidence" value="ECO:0007669"/>
    <property type="project" value="UniProtKB-EC"/>
</dbReference>
<dbReference type="InterPro" id="IPR051142">
    <property type="entry name" value="Glycosyltransferase_29"/>
</dbReference>
<comment type="catalytic activity">
    <reaction evidence="20">
        <text>a ganglioside GM1 (d18:1(4E)) + CMP-N-acetyl-beta-neuraminate = a ganglioside GD1a (d18:1(4E)) + CMP + H(+)</text>
        <dbReference type="Rhea" id="RHEA:18021"/>
        <dbReference type="ChEBI" id="CHEBI:15378"/>
        <dbReference type="ChEBI" id="CHEBI:57812"/>
        <dbReference type="ChEBI" id="CHEBI:60377"/>
        <dbReference type="ChEBI" id="CHEBI:77709"/>
        <dbReference type="ChEBI" id="CHEBI:78445"/>
        <dbReference type="EC" id="2.4.3.2"/>
    </reaction>
    <physiologicalReaction direction="left-to-right" evidence="20">
        <dbReference type="Rhea" id="RHEA:18022"/>
    </physiologicalReaction>
</comment>
<evidence type="ECO:0000256" key="26">
    <source>
        <dbReference type="ARBA" id="ARBA00052660"/>
    </source>
</evidence>
<comment type="catalytic activity">
    <reaction evidence="25">
        <text>a beta-D-galactosyl-(1-&gt;3)-N-acetyl-beta-D-galactosaminyl derivative + CMP-N-acetyl-beta-neuraminate = an N-acetyl-alpha-neuraminyl-(2-&gt;3)-beta-D-galactosyl-(1-&gt;3)-N-acetyl-beta-D-galactosaminyl derivative + CMP + H(+)</text>
        <dbReference type="Rhea" id="RHEA:52380"/>
        <dbReference type="ChEBI" id="CHEBI:15378"/>
        <dbReference type="ChEBI" id="CHEBI:57812"/>
        <dbReference type="ChEBI" id="CHEBI:60377"/>
        <dbReference type="ChEBI" id="CHEBI:136588"/>
        <dbReference type="ChEBI" id="CHEBI:136589"/>
        <dbReference type="EC" id="2.4.3.2"/>
    </reaction>
    <physiologicalReaction direction="left-to-right" evidence="25">
        <dbReference type="Rhea" id="RHEA:52381"/>
    </physiologicalReaction>
</comment>
<dbReference type="EC" id="2.4.3.6" evidence="23"/>
<reference evidence="35 36" key="1">
    <citation type="submission" date="2020-06" db="EMBL/GenBank/DDBJ databases">
        <authorList>
            <consortium name="Wellcome Sanger Institute Data Sharing"/>
        </authorList>
    </citation>
    <scope>NUCLEOTIDE SEQUENCE [LARGE SCALE GENOMIC DNA]</scope>
</reference>
<evidence type="ECO:0000256" key="19">
    <source>
        <dbReference type="ARBA" id="ARBA00043673"/>
    </source>
</evidence>
<evidence type="ECO:0000256" key="17">
    <source>
        <dbReference type="ARBA" id="ARBA00039107"/>
    </source>
</evidence>
<comment type="catalytic activity">
    <reaction evidence="14">
        <text>a beta-D-galactosyl-(1-&gt;3)-N-acetyl-alpha-D-galactosaminyl derivative + CMP-N-acetyl-beta-neuraminate = an N-acetyl-alpha-neuraminyl-(2-&gt;3)-beta-D-galactosyl-(1-&gt;3)-N-acetyl-alpha-D-galactosaminyl derivative + CMP + H(+)</text>
        <dbReference type="Rhea" id="RHEA:21616"/>
        <dbReference type="ChEBI" id="CHEBI:15378"/>
        <dbReference type="ChEBI" id="CHEBI:57812"/>
        <dbReference type="ChEBI" id="CHEBI:60377"/>
        <dbReference type="ChEBI" id="CHEBI:133470"/>
        <dbReference type="ChEBI" id="CHEBI:139596"/>
        <dbReference type="EC" id="2.4.3.4"/>
    </reaction>
    <physiologicalReaction direction="left-to-right" evidence="14">
        <dbReference type="Rhea" id="RHEA:21617"/>
    </physiologicalReaction>
</comment>
<evidence type="ECO:0000256" key="27">
    <source>
        <dbReference type="ARBA" id="ARBA00072813"/>
    </source>
</evidence>
<comment type="catalytic activity">
    <reaction evidence="26">
        <text>a ganglioside GT1c (d18:1(4E)) + CMP-N-acetyl-beta-neuraminate = a ganglioside GQ1c (d18:1(4E)) + CMP + H(+)</text>
        <dbReference type="Rhea" id="RHEA:47588"/>
        <dbReference type="ChEBI" id="CHEBI:15378"/>
        <dbReference type="ChEBI" id="CHEBI:57812"/>
        <dbReference type="ChEBI" id="CHEBI:60377"/>
        <dbReference type="ChEBI" id="CHEBI:87789"/>
        <dbReference type="ChEBI" id="CHEBI:87791"/>
    </reaction>
    <physiologicalReaction direction="left-to-right" evidence="26">
        <dbReference type="Rhea" id="RHEA:47589"/>
    </physiologicalReaction>
</comment>
<comment type="catalytic activity">
    <reaction evidence="22">
        <text>a beta-D-galactosyl-(1-&gt;4)-N-acetyl-beta-D-glucosaminyl derivative + CMP-N-acetyl-beta-neuraminate = an N-acetyl-alpha-neuraminyl-(2-&gt;3)-beta-D-galactosyl-(1-&gt;4)-N-acetyl-beta-D-glucosaminyl derivative + CMP + H(+)</text>
        <dbReference type="Rhea" id="RHEA:52316"/>
        <dbReference type="ChEBI" id="CHEBI:15378"/>
        <dbReference type="ChEBI" id="CHEBI:57812"/>
        <dbReference type="ChEBI" id="CHEBI:60377"/>
        <dbReference type="ChEBI" id="CHEBI:133507"/>
        <dbReference type="ChEBI" id="CHEBI:136545"/>
        <dbReference type="EC" id="2.4.3.6"/>
    </reaction>
    <physiologicalReaction direction="left-to-right" evidence="22">
        <dbReference type="Rhea" id="RHEA:52317"/>
    </physiologicalReaction>
</comment>
<comment type="catalytic activity">
    <reaction evidence="21">
        <text>a neolactoside nLc4Cer(d18:1(4E)) + CMP-N-acetyl-beta-neuraminate = a neolactoside IV(3)-alpha-NeuAc-nLc4Cer(d18:1(4E)) + CMP + H(+)</text>
        <dbReference type="Rhea" id="RHEA:18913"/>
        <dbReference type="ChEBI" id="CHEBI:15378"/>
        <dbReference type="ChEBI" id="CHEBI:17006"/>
        <dbReference type="ChEBI" id="CHEBI:57812"/>
        <dbReference type="ChEBI" id="CHEBI:58665"/>
        <dbReference type="ChEBI" id="CHEBI:60377"/>
        <dbReference type="EC" id="2.4.3.6"/>
    </reaction>
    <physiologicalReaction direction="left-to-right" evidence="21">
        <dbReference type="Rhea" id="RHEA:18914"/>
    </physiologicalReaction>
</comment>
<reference evidence="35" key="2">
    <citation type="submission" date="2025-08" db="UniProtKB">
        <authorList>
            <consortium name="Ensembl"/>
        </authorList>
    </citation>
    <scope>IDENTIFICATION</scope>
</reference>
<feature type="transmembrane region" description="Helical" evidence="34">
    <location>
        <begin position="12"/>
        <end position="32"/>
    </location>
</feature>
<evidence type="ECO:0000256" key="1">
    <source>
        <dbReference type="ARBA" id="ARBA00004323"/>
    </source>
</evidence>